<keyword evidence="3 4" id="KW-0456">Lyase</keyword>
<keyword evidence="2" id="KW-0831">Ubiquinone biosynthesis</keyword>
<dbReference type="PANTHER" id="PTHR38683">
    <property type="entry name" value="CHORISMATE PYRUVATE-LYASE"/>
    <property type="match status" value="1"/>
</dbReference>
<dbReference type="GO" id="GO:0008813">
    <property type="term" value="F:chorismate lyase activity"/>
    <property type="evidence" value="ECO:0007669"/>
    <property type="project" value="UniProtKB-EC"/>
</dbReference>
<evidence type="ECO:0000313" key="4">
    <source>
        <dbReference type="EMBL" id="AGU68139.1"/>
    </source>
</evidence>
<dbReference type="AlphaFoldDB" id="T1YUL5"/>
<dbReference type="EC" id="4.1.3.40" evidence="4"/>
<evidence type="ECO:0000256" key="2">
    <source>
        <dbReference type="ARBA" id="ARBA00022688"/>
    </source>
</evidence>
<dbReference type="InterPro" id="IPR007440">
    <property type="entry name" value="Chorismate--pyruvate_lyase"/>
</dbReference>
<dbReference type="SUPFAM" id="SSF64288">
    <property type="entry name" value="Chorismate lyase-like"/>
    <property type="match status" value="1"/>
</dbReference>
<protein>
    <submittedName>
        <fullName evidence="4">Chorismate lyase</fullName>
        <ecNumber evidence="4">4.1.3.40</ecNumber>
    </submittedName>
</protein>
<proteinExistence type="inferred from homology"/>
<sequence>MTQIWKTEEALTTLTPTEARWLFSSGSLTVQLKALSAAVAPVPAGSPPAFTVRVIAEGWQKLSADELAALRWPAAAGTRGWAREVHLCGAGGTCWIAARTVVPQTPPEGAAAARAPAMLQTLGDRPLGSVLFQPDSPFARGPISVAQTTEGALLRLRGGAEDAAPLCWTRRSLFRDDTHDVSVLVAELFTSALWSAVAKAEEQG</sequence>
<dbReference type="Pfam" id="PF04345">
    <property type="entry name" value="Chor_lyase"/>
    <property type="match status" value="1"/>
</dbReference>
<evidence type="ECO:0000256" key="3">
    <source>
        <dbReference type="ARBA" id="ARBA00023239"/>
    </source>
</evidence>
<accession>T1YUL5</accession>
<dbReference type="Gene3D" id="3.40.1410.10">
    <property type="entry name" value="Chorismate lyase-like"/>
    <property type="match status" value="1"/>
</dbReference>
<dbReference type="HAMAP" id="MF_01632">
    <property type="entry name" value="UbiC"/>
    <property type="match status" value="1"/>
</dbReference>
<reference evidence="4" key="1">
    <citation type="journal article" date="2013" name="PLoS ONE">
        <title>Biosynthesis of vitamins and cofactors in bacterium-harbouring trypanosomatids depends on the symbiotic association as revealed by genomic analyses.</title>
        <authorList>
            <person name="Klein C.C."/>
            <person name="Alves J.M."/>
            <person name="Serrano M.G."/>
            <person name="Buck G.A."/>
            <person name="Vasconcelos A.T."/>
            <person name="Sagot M.F."/>
            <person name="Teixeira M.M."/>
            <person name="Camargo E.P."/>
            <person name="Motta M.C."/>
        </authorList>
    </citation>
    <scope>NUCLEOTIDE SEQUENCE</scope>
    <source>
        <strain evidence="4">TCC290E</strain>
    </source>
</reference>
<evidence type="ECO:0000256" key="1">
    <source>
        <dbReference type="ARBA" id="ARBA00022490"/>
    </source>
</evidence>
<dbReference type="GO" id="GO:0006744">
    <property type="term" value="P:ubiquinone biosynthetic process"/>
    <property type="evidence" value="ECO:0007669"/>
    <property type="project" value="UniProtKB-KW"/>
</dbReference>
<keyword evidence="1" id="KW-0963">Cytoplasm</keyword>
<dbReference type="EMBL" id="KF160156">
    <property type="protein sequence ID" value="AGU68139.1"/>
    <property type="molecule type" value="Genomic_DNA"/>
</dbReference>
<dbReference type="GO" id="GO:0005829">
    <property type="term" value="C:cytosol"/>
    <property type="evidence" value="ECO:0007669"/>
    <property type="project" value="TreeGrafter"/>
</dbReference>
<organism evidence="4">
    <name type="scientific">Strigomonas oncopelti</name>
    <name type="common">Parasitic flagellate</name>
    <name type="synonym">Crithidia oncopelti</name>
    <dbReference type="NCBI Taxonomy" id="5657"/>
    <lineage>
        <taxon>Eukaryota</taxon>
        <taxon>Discoba</taxon>
        <taxon>Euglenozoa</taxon>
        <taxon>Kinetoplastea</taxon>
        <taxon>Metakinetoplastina</taxon>
        <taxon>Trypanosomatida</taxon>
        <taxon>Trypanosomatidae</taxon>
        <taxon>Strigomonadinae</taxon>
        <taxon>Strigomonas</taxon>
    </lineage>
</organism>
<dbReference type="InterPro" id="IPR028978">
    <property type="entry name" value="Chorismate_lyase_/UTRA_dom_sf"/>
</dbReference>
<name>T1YUL5_STROO</name>
<dbReference type="PANTHER" id="PTHR38683:SF1">
    <property type="entry name" value="CHORISMATE PYRUVATE-LYASE"/>
    <property type="match status" value="1"/>
</dbReference>